<keyword evidence="2" id="KW-0472">Membrane</keyword>
<proteinExistence type="predicted"/>
<dbReference type="InterPro" id="IPR038765">
    <property type="entry name" value="Papain-like_cys_pep_sf"/>
</dbReference>
<sequence>MLSNHKLLKHISLVVLTCYISLITQPVQAAIQQEVFARPKPKTDNSTPISQLEQMRELVKKLQLQNSLDAKPNRTTALVQWQTRQQQRAKLSTEQVLALQQGFEKEQQAQQAQFAQVEQHIMAKKLPAEILQRHQDTVKQVQARHQQLQNSLQALAKAQQQNNALERDKALDTLNKQLDDWAGERAQYTDSKHLPWSSPSNKVRAPLDSKQAYLQHLHDVLGVKPLQVASVGATLPTGTVWPVLPKLPFEVQATDTAANEDVQLTPAIQAKAAELDHNPAKIYKWVYDNIDFVPTYGSIQGADFTLQSKRGNAFDTSSLLIALLRASNIPARYVYGTIDVPTPQLLNWVGGVQNVDAAQNLMGQGGIPNVALTKGGVDVAVRMEHVWVEAYVDYVPSRGVVNKTPDTWIALDAAYKINQYTAATNVQQAVPFDAQALITAAQQGATVNEQGGYVQNLNQQAVQSALTDYQARLQSYIQQNPTATVGDILGTKTIKQYASRSLSAGLPYKLVAVAGDYHTLPDTMRHYFSIKLYQNASEARLNEASTDLKISTVKLAGQPFAISFKPATAADEQTINSYLPKPHADGTPIQPSELPQAMTGYLIKLSPEITLNGQLLNNPSTASFMMGEQIYSQLGFISPNQSPVLTEKMIEAGEYHALGIDLQGLSQQQLTSLKTQLESTKTKLESQDPTQLATLTKHDLTGALLQVGVQSYFALNDVQDKIASSQANVITNRFLSFGTFSSNLQPNLKYGFPLNVRFAGMMMDIDRLMRQAVAKNNDKQELIAFVASQGPRQSANEHLIPEQLFDDPTTNITDAEAVSAVKALQLAAEAGQKIFTVTQANINTVLPQLNHKAVIMEDVRNAVNAGKVVTISQRAISYNGWTGAGYSIVDTQTGAGAYLIGGGADGAIMTAFIQSMIRMAEVMPPYIMIGMGVGLVGMTAYLSRIINNGEIVAAITLVGVGLTLVGTGKIINNKTTCRLGTGLMMSGLSTLMRLAGIFGTPVGSAAARLRMAASGATAALIFSYFHCEGLGD</sequence>
<evidence type="ECO:0000259" key="4">
    <source>
        <dbReference type="SMART" id="SM00460"/>
    </source>
</evidence>
<feature type="signal peptide" evidence="3">
    <location>
        <begin position="1"/>
        <end position="29"/>
    </location>
</feature>
<dbReference type="Gene3D" id="3.10.620.30">
    <property type="match status" value="1"/>
</dbReference>
<feature type="transmembrane region" description="Helical" evidence="2">
    <location>
        <begin position="925"/>
        <end position="945"/>
    </location>
</feature>
<dbReference type="RefSeq" id="WP_107864943.1">
    <property type="nucleotide sequence ID" value="NZ_QAON01000003.1"/>
</dbReference>
<dbReference type="SMART" id="SM00460">
    <property type="entry name" value="TGc"/>
    <property type="match status" value="1"/>
</dbReference>
<evidence type="ECO:0000256" key="3">
    <source>
        <dbReference type="SAM" id="SignalP"/>
    </source>
</evidence>
<dbReference type="GO" id="GO:0006508">
    <property type="term" value="P:proteolysis"/>
    <property type="evidence" value="ECO:0007669"/>
    <property type="project" value="UniProtKB-KW"/>
</dbReference>
<keyword evidence="3" id="KW-0732">Signal</keyword>
<dbReference type="OrthoDB" id="9787782at2"/>
<evidence type="ECO:0000313" key="6">
    <source>
        <dbReference type="Proteomes" id="UP000244223"/>
    </source>
</evidence>
<feature type="domain" description="Transglutaminase-like" evidence="4">
    <location>
        <begin position="305"/>
        <end position="359"/>
    </location>
</feature>
<dbReference type="PANTHER" id="PTHR33490">
    <property type="entry name" value="BLR5614 PROTEIN-RELATED"/>
    <property type="match status" value="1"/>
</dbReference>
<keyword evidence="1" id="KW-0175">Coiled coil</keyword>
<dbReference type="EMBL" id="QAON01000003">
    <property type="protein sequence ID" value="PTQ90506.1"/>
    <property type="molecule type" value="Genomic_DNA"/>
</dbReference>
<keyword evidence="5" id="KW-0645">Protease</keyword>
<dbReference type="Proteomes" id="UP000244223">
    <property type="component" value="Unassembled WGS sequence"/>
</dbReference>
<feature type="transmembrane region" description="Helical" evidence="2">
    <location>
        <begin position="951"/>
        <end position="971"/>
    </location>
</feature>
<dbReference type="InterPro" id="IPR002931">
    <property type="entry name" value="Transglutaminase-like"/>
</dbReference>
<dbReference type="SUPFAM" id="SSF54001">
    <property type="entry name" value="Cysteine proteinases"/>
    <property type="match status" value="1"/>
</dbReference>
<feature type="coiled-coil region" evidence="1">
    <location>
        <begin position="131"/>
        <end position="175"/>
    </location>
</feature>
<feature type="transmembrane region" description="Helical" evidence="2">
    <location>
        <begin position="983"/>
        <end position="1003"/>
    </location>
</feature>
<keyword evidence="6" id="KW-1185">Reference proteome</keyword>
<keyword evidence="2" id="KW-1133">Transmembrane helix</keyword>
<protein>
    <submittedName>
        <fullName evidence="5">Transglutaminase-like putative cysteine protease</fullName>
    </submittedName>
</protein>
<dbReference type="GO" id="GO:0008233">
    <property type="term" value="F:peptidase activity"/>
    <property type="evidence" value="ECO:0007669"/>
    <property type="project" value="UniProtKB-KW"/>
</dbReference>
<gene>
    <name evidence="5" type="ORF">C8N29_103261</name>
</gene>
<dbReference type="AlphaFoldDB" id="A0A2T5J232"/>
<keyword evidence="5" id="KW-0378">Hydrolase</keyword>
<evidence type="ECO:0000256" key="2">
    <source>
        <dbReference type="SAM" id="Phobius"/>
    </source>
</evidence>
<feature type="chain" id="PRO_5015594912" evidence="3">
    <location>
        <begin position="30"/>
        <end position="1032"/>
    </location>
</feature>
<comment type="caution">
    <text evidence="5">The sequence shown here is derived from an EMBL/GenBank/DDBJ whole genome shotgun (WGS) entry which is preliminary data.</text>
</comment>
<dbReference type="Pfam" id="PF01841">
    <property type="entry name" value="Transglut_core"/>
    <property type="match status" value="1"/>
</dbReference>
<organism evidence="5 6">
    <name type="scientific">Agitococcus lubricus</name>
    <dbReference type="NCBI Taxonomy" id="1077255"/>
    <lineage>
        <taxon>Bacteria</taxon>
        <taxon>Pseudomonadati</taxon>
        <taxon>Pseudomonadota</taxon>
        <taxon>Gammaproteobacteria</taxon>
        <taxon>Moraxellales</taxon>
        <taxon>Moraxellaceae</taxon>
        <taxon>Agitococcus</taxon>
    </lineage>
</organism>
<reference evidence="5 6" key="1">
    <citation type="submission" date="2018-04" db="EMBL/GenBank/DDBJ databases">
        <title>Genomic Encyclopedia of Archaeal and Bacterial Type Strains, Phase II (KMG-II): from individual species to whole genera.</title>
        <authorList>
            <person name="Goeker M."/>
        </authorList>
    </citation>
    <scope>NUCLEOTIDE SEQUENCE [LARGE SCALE GENOMIC DNA]</scope>
    <source>
        <strain evidence="5 6">DSM 5822</strain>
    </source>
</reference>
<evidence type="ECO:0000256" key="1">
    <source>
        <dbReference type="SAM" id="Coils"/>
    </source>
</evidence>
<evidence type="ECO:0000313" key="5">
    <source>
        <dbReference type="EMBL" id="PTQ90506.1"/>
    </source>
</evidence>
<accession>A0A2T5J232</accession>
<keyword evidence="2" id="KW-0812">Transmembrane</keyword>
<name>A0A2T5J232_9GAMM</name>